<comment type="caution">
    <text evidence="7">The sequence shown here is derived from an EMBL/GenBank/DDBJ whole genome shotgun (WGS) entry which is preliminary data.</text>
</comment>
<name>A0A9P8G2I6_AURME</name>
<dbReference type="InterPro" id="IPR045225">
    <property type="entry name" value="Uracil/uridine/allantoin_perm"/>
</dbReference>
<dbReference type="GO" id="GO:0005886">
    <property type="term" value="C:plasma membrane"/>
    <property type="evidence" value="ECO:0007669"/>
    <property type="project" value="TreeGrafter"/>
</dbReference>
<evidence type="ECO:0000256" key="2">
    <source>
        <dbReference type="ARBA" id="ARBA00008974"/>
    </source>
</evidence>
<dbReference type="Gene3D" id="1.10.4160.10">
    <property type="entry name" value="Hydantoin permease"/>
    <property type="match status" value="1"/>
</dbReference>
<reference evidence="7" key="1">
    <citation type="journal article" date="2021" name="J Fungi (Basel)">
        <title>Virulence traits and population genomics of the black yeast Aureobasidium melanogenum.</title>
        <authorList>
            <person name="Cernosa A."/>
            <person name="Sun X."/>
            <person name="Gostincar C."/>
            <person name="Fang C."/>
            <person name="Gunde-Cimerman N."/>
            <person name="Song Z."/>
        </authorList>
    </citation>
    <scope>NUCLEOTIDE SEQUENCE</scope>
    <source>
        <strain evidence="7">EXF-9298</strain>
    </source>
</reference>
<evidence type="ECO:0000256" key="6">
    <source>
        <dbReference type="SAM" id="Phobius"/>
    </source>
</evidence>
<protein>
    <recommendedName>
        <fullName evidence="9">Allantoin permease</fullName>
    </recommendedName>
</protein>
<proteinExistence type="inferred from homology"/>
<evidence type="ECO:0008006" key="9">
    <source>
        <dbReference type="Google" id="ProtNLM"/>
    </source>
</evidence>
<evidence type="ECO:0000313" key="8">
    <source>
        <dbReference type="Proteomes" id="UP000729357"/>
    </source>
</evidence>
<gene>
    <name evidence="7" type="ORF">KCU98_g1627</name>
</gene>
<comment type="similarity">
    <text evidence="2">Belongs to the purine-cytosine permease (2.A.39) family.</text>
</comment>
<keyword evidence="3 6" id="KW-0812">Transmembrane</keyword>
<dbReference type="Proteomes" id="UP000729357">
    <property type="component" value="Unassembled WGS sequence"/>
</dbReference>
<dbReference type="PANTHER" id="PTHR30618:SF0">
    <property type="entry name" value="PURINE-URACIL PERMEASE NCS1"/>
    <property type="match status" value="1"/>
</dbReference>
<evidence type="ECO:0000313" key="7">
    <source>
        <dbReference type="EMBL" id="KAG9989790.1"/>
    </source>
</evidence>
<feature type="non-terminal residue" evidence="7">
    <location>
        <position position="1"/>
    </location>
</feature>
<evidence type="ECO:0000256" key="1">
    <source>
        <dbReference type="ARBA" id="ARBA00004141"/>
    </source>
</evidence>
<feature type="transmembrane region" description="Helical" evidence="6">
    <location>
        <begin position="140"/>
        <end position="162"/>
    </location>
</feature>
<feature type="transmembrane region" description="Helical" evidence="6">
    <location>
        <begin position="102"/>
        <end position="120"/>
    </location>
</feature>
<dbReference type="AlphaFoldDB" id="A0A9P8G2I6"/>
<evidence type="ECO:0000256" key="4">
    <source>
        <dbReference type="ARBA" id="ARBA00022989"/>
    </source>
</evidence>
<keyword evidence="5 6" id="KW-0472">Membrane</keyword>
<accession>A0A9P8G2I6</accession>
<keyword evidence="8" id="KW-1185">Reference proteome</keyword>
<comment type="subcellular location">
    <subcellularLocation>
        <location evidence="1">Membrane</location>
        <topology evidence="1">Multi-pass membrane protein</topology>
    </subcellularLocation>
</comment>
<dbReference type="InterPro" id="IPR001248">
    <property type="entry name" value="Pur-cyt_permease"/>
</dbReference>
<dbReference type="GO" id="GO:0015205">
    <property type="term" value="F:nucleobase transmembrane transporter activity"/>
    <property type="evidence" value="ECO:0007669"/>
    <property type="project" value="TreeGrafter"/>
</dbReference>
<sequence length="187" mass="20474">MGYEDVKGDASGAVTHTVEPIQMGDSSTYKRRVPGFKLAVDQEPSSFATNPNASNADFDPIPPSKRTWTWKAYVAYWMADAWAVSNWEVASSMIAGGLSWRMAIGACVLGNFIMGLVITMNGRIGAHLHTPFPILARVSFGYYFSYFVVVSRCVLAIIWLGVQTVTGGQCMEVLLTAIWPSFAHIPN</sequence>
<evidence type="ECO:0000256" key="5">
    <source>
        <dbReference type="ARBA" id="ARBA00023136"/>
    </source>
</evidence>
<dbReference type="PANTHER" id="PTHR30618">
    <property type="entry name" value="NCS1 FAMILY PURINE/PYRIMIDINE TRANSPORTER"/>
    <property type="match status" value="1"/>
</dbReference>
<dbReference type="Pfam" id="PF02133">
    <property type="entry name" value="Transp_cyt_pur"/>
    <property type="match status" value="1"/>
</dbReference>
<reference evidence="7" key="2">
    <citation type="submission" date="2021-08" db="EMBL/GenBank/DDBJ databases">
        <authorList>
            <person name="Gostincar C."/>
            <person name="Sun X."/>
            <person name="Song Z."/>
            <person name="Gunde-Cimerman N."/>
        </authorList>
    </citation>
    <scope>NUCLEOTIDE SEQUENCE</scope>
    <source>
        <strain evidence="7">EXF-9298</strain>
    </source>
</reference>
<evidence type="ECO:0000256" key="3">
    <source>
        <dbReference type="ARBA" id="ARBA00022692"/>
    </source>
</evidence>
<keyword evidence="4 6" id="KW-1133">Transmembrane helix</keyword>
<organism evidence="7 8">
    <name type="scientific">Aureobasidium melanogenum</name>
    <name type="common">Aureobasidium pullulans var. melanogenum</name>
    <dbReference type="NCBI Taxonomy" id="46634"/>
    <lineage>
        <taxon>Eukaryota</taxon>
        <taxon>Fungi</taxon>
        <taxon>Dikarya</taxon>
        <taxon>Ascomycota</taxon>
        <taxon>Pezizomycotina</taxon>
        <taxon>Dothideomycetes</taxon>
        <taxon>Dothideomycetidae</taxon>
        <taxon>Dothideales</taxon>
        <taxon>Saccotheciaceae</taxon>
        <taxon>Aureobasidium</taxon>
    </lineage>
</organism>
<dbReference type="EMBL" id="JAHFXS010000064">
    <property type="protein sequence ID" value="KAG9989790.1"/>
    <property type="molecule type" value="Genomic_DNA"/>
</dbReference>